<accession>A0A6C0LVS7</accession>
<dbReference type="EMBL" id="MN740581">
    <property type="protein sequence ID" value="QHU34849.1"/>
    <property type="molecule type" value="Genomic_DNA"/>
</dbReference>
<evidence type="ECO:0000313" key="1">
    <source>
        <dbReference type="EMBL" id="QHU34849.1"/>
    </source>
</evidence>
<proteinExistence type="predicted"/>
<dbReference type="AlphaFoldDB" id="A0A6C0LVS7"/>
<organism evidence="1">
    <name type="scientific">viral metagenome</name>
    <dbReference type="NCBI Taxonomy" id="1070528"/>
    <lineage>
        <taxon>unclassified sequences</taxon>
        <taxon>metagenomes</taxon>
        <taxon>organismal metagenomes</taxon>
    </lineage>
</organism>
<protein>
    <submittedName>
        <fullName evidence="1">Uncharacterized protein</fullName>
    </submittedName>
</protein>
<reference evidence="1" key="1">
    <citation type="journal article" date="2020" name="Nature">
        <title>Giant virus diversity and host interactions through global metagenomics.</title>
        <authorList>
            <person name="Schulz F."/>
            <person name="Roux S."/>
            <person name="Paez-Espino D."/>
            <person name="Jungbluth S."/>
            <person name="Walsh D.A."/>
            <person name="Denef V.J."/>
            <person name="McMahon K.D."/>
            <person name="Konstantinidis K.T."/>
            <person name="Eloe-Fadrosh E.A."/>
            <person name="Kyrpides N.C."/>
            <person name="Woyke T."/>
        </authorList>
    </citation>
    <scope>NUCLEOTIDE SEQUENCE</scope>
    <source>
        <strain evidence="1">GVMAG-S-1017244-22</strain>
    </source>
</reference>
<name>A0A6C0LVS7_9ZZZZ</name>
<sequence length="66" mass="7882">MENIYYFSQGRLIHNVPYTKFVGPEGMNETKNTKEEIHNTNSKTKDNGYNIFNFQIFNSSRLRYKL</sequence>